<gene>
    <name evidence="1" type="ORF">Tci_023035</name>
</gene>
<sequence>MSKYSTSCSPTLGSSLGELSFVLTISINITSMSSPLVQTSYVLEDWGTNPSDSKNELSLRTFSVMNEIDGSVGTKGLTWIFYGLSFSSSSISFGLSSWESLCCLRCIVMALIKPWIWVEHCGFHLALRTVVEGMVRDRTVGLEPARMHIQQRLVRDFPCNTECRGDHCRSHVRIDMVIKNLDLEPKVDAMVRDFLDPSRWKELSKKTSSNIPLCGDGSCWKTFKPIASLIPKGKLK</sequence>
<proteinExistence type="predicted"/>
<dbReference type="EMBL" id="BKCJ010002807">
    <property type="protein sequence ID" value="GEU51057.1"/>
    <property type="molecule type" value="Genomic_DNA"/>
</dbReference>
<organism evidence="1">
    <name type="scientific">Tanacetum cinerariifolium</name>
    <name type="common">Dalmatian daisy</name>
    <name type="synonym">Chrysanthemum cinerariifolium</name>
    <dbReference type="NCBI Taxonomy" id="118510"/>
    <lineage>
        <taxon>Eukaryota</taxon>
        <taxon>Viridiplantae</taxon>
        <taxon>Streptophyta</taxon>
        <taxon>Embryophyta</taxon>
        <taxon>Tracheophyta</taxon>
        <taxon>Spermatophyta</taxon>
        <taxon>Magnoliopsida</taxon>
        <taxon>eudicotyledons</taxon>
        <taxon>Gunneridae</taxon>
        <taxon>Pentapetalae</taxon>
        <taxon>asterids</taxon>
        <taxon>campanulids</taxon>
        <taxon>Asterales</taxon>
        <taxon>Asteraceae</taxon>
        <taxon>Asteroideae</taxon>
        <taxon>Anthemideae</taxon>
        <taxon>Anthemidinae</taxon>
        <taxon>Tanacetum</taxon>
    </lineage>
</organism>
<dbReference type="AlphaFoldDB" id="A0A6L2KQS6"/>
<reference evidence="1" key="1">
    <citation type="journal article" date="2019" name="Sci. Rep.">
        <title>Draft genome of Tanacetum cinerariifolium, the natural source of mosquito coil.</title>
        <authorList>
            <person name="Yamashiro T."/>
            <person name="Shiraishi A."/>
            <person name="Satake H."/>
            <person name="Nakayama K."/>
        </authorList>
    </citation>
    <scope>NUCLEOTIDE SEQUENCE</scope>
</reference>
<name>A0A6L2KQS6_TANCI</name>
<evidence type="ECO:0000313" key="1">
    <source>
        <dbReference type="EMBL" id="GEU51057.1"/>
    </source>
</evidence>
<accession>A0A6L2KQS6</accession>
<comment type="caution">
    <text evidence="1">The sequence shown here is derived from an EMBL/GenBank/DDBJ whole genome shotgun (WGS) entry which is preliminary data.</text>
</comment>
<protein>
    <submittedName>
        <fullName evidence="1">Uncharacterized protein</fullName>
    </submittedName>
</protein>